<proteinExistence type="predicted"/>
<dbReference type="GO" id="GO:0015031">
    <property type="term" value="P:protein transport"/>
    <property type="evidence" value="ECO:0007669"/>
    <property type="project" value="UniProtKB-KW"/>
</dbReference>
<dbReference type="Gene3D" id="3.40.50.300">
    <property type="entry name" value="P-loop containing nucleotide triphosphate hydrolases"/>
    <property type="match status" value="2"/>
</dbReference>
<evidence type="ECO:0000256" key="3">
    <source>
        <dbReference type="ARBA" id="ARBA00023010"/>
    </source>
</evidence>
<dbReference type="InterPro" id="IPR011130">
    <property type="entry name" value="SecA_preprotein_X-link_dom"/>
</dbReference>
<dbReference type="InterPro" id="IPR011990">
    <property type="entry name" value="TPR-like_helical_dom_sf"/>
</dbReference>
<feature type="repeat" description="TPR" evidence="4">
    <location>
        <begin position="964"/>
        <end position="997"/>
    </location>
</feature>
<dbReference type="PANTHER" id="PTHR30612:SF0">
    <property type="entry name" value="CHLOROPLAST PROTEIN-TRANSPORTING ATPASE"/>
    <property type="match status" value="1"/>
</dbReference>
<evidence type="ECO:0000313" key="8">
    <source>
        <dbReference type="EMBL" id="KAL2079170.1"/>
    </source>
</evidence>
<feature type="domain" description="SecA family profile" evidence="7">
    <location>
        <begin position="89"/>
        <end position="810"/>
    </location>
</feature>
<dbReference type="Proteomes" id="UP001591681">
    <property type="component" value="Unassembled WGS sequence"/>
</dbReference>
<keyword evidence="2" id="KW-0653">Protein transport</keyword>
<dbReference type="SUPFAM" id="SSF48452">
    <property type="entry name" value="TPR-like"/>
    <property type="match status" value="1"/>
</dbReference>
<dbReference type="SUPFAM" id="SSF52540">
    <property type="entry name" value="P-loop containing nucleoside triphosphate hydrolases"/>
    <property type="match status" value="2"/>
</dbReference>
<dbReference type="PANTHER" id="PTHR30612">
    <property type="entry name" value="SECA INNER MEMBRANE COMPONENT OF SEC PROTEIN SECRETION SYSTEM"/>
    <property type="match status" value="1"/>
</dbReference>
<dbReference type="PRINTS" id="PR00906">
    <property type="entry name" value="SECA"/>
</dbReference>
<feature type="domain" description="Helicase C-terminal" evidence="6">
    <location>
        <begin position="642"/>
        <end position="813"/>
    </location>
</feature>
<dbReference type="SUPFAM" id="SSF81767">
    <property type="entry name" value="Pre-protein crosslinking domain of SecA"/>
    <property type="match status" value="1"/>
</dbReference>
<feature type="domain" description="Helicase ATP-binding" evidence="5">
    <location>
        <begin position="183"/>
        <end position="319"/>
    </location>
</feature>
<keyword evidence="4" id="KW-0802">TPR repeat</keyword>
<evidence type="ECO:0000259" key="6">
    <source>
        <dbReference type="PROSITE" id="PS51194"/>
    </source>
</evidence>
<dbReference type="InterPro" id="IPR014018">
    <property type="entry name" value="SecA_motor_DEAD"/>
</dbReference>
<protein>
    <recommendedName>
        <fullName evidence="10">Protein translocase subunit SecA</fullName>
    </recommendedName>
</protein>
<name>A0ABD1IYS7_9TELE</name>
<dbReference type="InterPro" id="IPR027417">
    <property type="entry name" value="P-loop_NTPase"/>
</dbReference>
<dbReference type="Gene3D" id="1.25.40.10">
    <property type="entry name" value="Tetratricopeptide repeat domain"/>
    <property type="match status" value="1"/>
</dbReference>
<dbReference type="PROSITE" id="PS51194">
    <property type="entry name" value="HELICASE_CTER"/>
    <property type="match status" value="1"/>
</dbReference>
<keyword evidence="1" id="KW-0963">Cytoplasm</keyword>
<keyword evidence="9" id="KW-1185">Reference proteome</keyword>
<dbReference type="PROSITE" id="PS51196">
    <property type="entry name" value="SECA_MOTOR_DEAD"/>
    <property type="match status" value="1"/>
</dbReference>
<dbReference type="InterPro" id="IPR011115">
    <property type="entry name" value="SecA_DEAD"/>
</dbReference>
<evidence type="ECO:0000256" key="1">
    <source>
        <dbReference type="ARBA" id="ARBA00022490"/>
    </source>
</evidence>
<evidence type="ECO:0000313" key="9">
    <source>
        <dbReference type="Proteomes" id="UP001591681"/>
    </source>
</evidence>
<gene>
    <name evidence="8" type="ORF">ACEWY4_024914</name>
</gene>
<evidence type="ECO:0008006" key="10">
    <source>
        <dbReference type="Google" id="ProtNLM"/>
    </source>
</evidence>
<dbReference type="PROSITE" id="PS50005">
    <property type="entry name" value="TPR"/>
    <property type="match status" value="1"/>
</dbReference>
<evidence type="ECO:0000256" key="2">
    <source>
        <dbReference type="ARBA" id="ARBA00022927"/>
    </source>
</evidence>
<dbReference type="InterPro" id="IPR036670">
    <property type="entry name" value="SecA_X-link_sf"/>
</dbReference>
<accession>A0ABD1IYS7</accession>
<evidence type="ECO:0000256" key="4">
    <source>
        <dbReference type="PROSITE-ProRule" id="PRU00339"/>
    </source>
</evidence>
<dbReference type="Pfam" id="PF01043">
    <property type="entry name" value="SecA_PP_bind"/>
    <property type="match status" value="1"/>
</dbReference>
<evidence type="ECO:0000259" key="5">
    <source>
        <dbReference type="PROSITE" id="PS51192"/>
    </source>
</evidence>
<reference evidence="8 9" key="1">
    <citation type="submission" date="2024-09" db="EMBL/GenBank/DDBJ databases">
        <title>A chromosome-level genome assembly of Gray's grenadier anchovy, Coilia grayii.</title>
        <authorList>
            <person name="Fu Z."/>
        </authorList>
    </citation>
    <scope>NUCLEOTIDE SEQUENCE [LARGE SCALE GENOMIC DNA]</scope>
    <source>
        <strain evidence="8">G4</strain>
        <tissue evidence="8">Muscle</tissue>
    </source>
</reference>
<keyword evidence="2" id="KW-0813">Transport</keyword>
<dbReference type="Gene3D" id="3.90.1440.10">
    <property type="entry name" value="SecA, preprotein cross-linking domain"/>
    <property type="match status" value="1"/>
</dbReference>
<dbReference type="EMBL" id="JBHFQA010000022">
    <property type="protein sequence ID" value="KAL2079170.1"/>
    <property type="molecule type" value="Genomic_DNA"/>
</dbReference>
<sequence length="1162" mass="133266">MDEDDYNMDLSLPRLQSLLQNIGWSKEDVKKLFEALVKRFKLQKPQTIHFDTWMAKILHTIEIHKIDAKLKLVRDSDVIQLVSDSTIDDPTLLKELGKDREKDLEEILEDITLQYRVDENVIKTVRNIVSDVSTALYLNEKEWLEDGMEKTLFDLCKAVHAQTTKDDKQHSWKPRFTQMVSWCILALSQNSYLLQVGTGEGKSCIVAMFAAYRALNGQKVDIISSSPVLAERDAQAWKVFYTKLGLTVDCNTNKSSEEDLKKCYQHQVVYGTTESFAGDWLRHHFHRRDIRTDRKFECVIVDEVDSLMLDKGLEVVYLSSNMPAMQDLNIVLSRIWCEVSQHKKMGWGETAGPIQSFVQILQENTETDVQHILKLSESRGIFPNGFTKDITQLNSQNVIQKLECIAQTQIVDFFKLAEEILPNYYFSLFYENPDGQQKVNMAENGEVGGRHKISLLFVKGGLCRRLFSDKETCTSWVEQKIRSGLQFTCPEVTPEDSYIPGFQHFTQAKLQVWVRSAFKAKEMDLGKDYIIQGGSVVPVDYPCTGVVQNNMRWSDGLQQFLEMKHQTKLSNMTVITNLMSNVRLFKMYKGQVYGISGTLGNKEEIEMLRELYEGMETCVIPSFKRRKLFEETGKIVNDEEDWLKAICSAVQEKVSATSYRGERAVLVICETINRAETIAKAIKNSLSNLSIHPKCYTNSNLDPSEITGRQLQAREVIVATNLAGRGTDLKVSEEVNMAGGLFVVQTFLPLNTRVENQAFGRTARQGNPGSAQLIMCFSHFSVSTMIQMVENTSHFQMLARLMIDLCLSMLDLGVVQRRLSEALKELNKEQNTQQSCEEVTAALDVILSPLKNPNKTAVTDAKEARDRLVKERLSSYLREDIPKMSRKEELFSDYLELLDELHKRHKDRKKLDVIIESMHECWGLWLLMRFDENETKETLKISFQEAMGNAQECLEKGRSPSSAVPFYIRYGNELRLQGRFRESIEMYTRAVEENDNDFVALYNHALSAMQVKDRGYITVALRDLEKAAESLTRSISLVKEKWLNVVILQPNPFTGDNTGFIKQLQMQHQWLTWLKDNVDEAVRTLKEADNNGRGVKITEYPISFLLFSHIHHLIQQFQLAHLVESLLNHREELENLQSLGLTHIFCLETAFSLSGLFSKFFK</sequence>
<dbReference type="PROSITE" id="PS51192">
    <property type="entry name" value="HELICASE_ATP_BIND_1"/>
    <property type="match status" value="1"/>
</dbReference>
<dbReference type="InterPro" id="IPR001650">
    <property type="entry name" value="Helicase_C-like"/>
</dbReference>
<dbReference type="FunFam" id="3.40.50.300:FF:004034">
    <property type="entry name" value="AGAP011982-PA"/>
    <property type="match status" value="1"/>
</dbReference>
<dbReference type="SMART" id="SM00957">
    <property type="entry name" value="SecA_DEAD"/>
    <property type="match status" value="1"/>
</dbReference>
<dbReference type="InterPro" id="IPR019734">
    <property type="entry name" value="TPR_rpt"/>
</dbReference>
<evidence type="ECO:0000259" key="7">
    <source>
        <dbReference type="PROSITE" id="PS51196"/>
    </source>
</evidence>
<dbReference type="AlphaFoldDB" id="A0ABD1IYS7"/>
<organism evidence="8 9">
    <name type="scientific">Coilia grayii</name>
    <name type="common">Gray's grenadier anchovy</name>
    <dbReference type="NCBI Taxonomy" id="363190"/>
    <lineage>
        <taxon>Eukaryota</taxon>
        <taxon>Metazoa</taxon>
        <taxon>Chordata</taxon>
        <taxon>Craniata</taxon>
        <taxon>Vertebrata</taxon>
        <taxon>Euteleostomi</taxon>
        <taxon>Actinopterygii</taxon>
        <taxon>Neopterygii</taxon>
        <taxon>Teleostei</taxon>
        <taxon>Clupei</taxon>
        <taxon>Clupeiformes</taxon>
        <taxon>Clupeoidei</taxon>
        <taxon>Engraulidae</taxon>
        <taxon>Coilinae</taxon>
        <taxon>Coilia</taxon>
    </lineage>
</organism>
<dbReference type="InterPro" id="IPR014001">
    <property type="entry name" value="Helicase_ATP-bd"/>
</dbReference>
<dbReference type="InterPro" id="IPR000185">
    <property type="entry name" value="SecA"/>
</dbReference>
<comment type="caution">
    <text evidence="8">The sequence shown here is derived from an EMBL/GenBank/DDBJ whole genome shotgun (WGS) entry which is preliminary data.</text>
</comment>
<dbReference type="Pfam" id="PF07517">
    <property type="entry name" value="SecA_DEAD"/>
    <property type="match status" value="1"/>
</dbReference>
<keyword evidence="3" id="KW-0811">Translocation</keyword>